<dbReference type="InterPro" id="IPR039426">
    <property type="entry name" value="TonB-dep_rcpt-like"/>
</dbReference>
<feature type="chain" id="PRO_5021342058" evidence="13">
    <location>
        <begin position="24"/>
        <end position="781"/>
    </location>
</feature>
<keyword evidence="4" id="KW-0410">Iron transport</keyword>
<protein>
    <submittedName>
        <fullName evidence="16">TonB-dependent receptor</fullName>
    </submittedName>
</protein>
<name>A0A4Y6RCB5_9BURK</name>
<dbReference type="Gene3D" id="2.40.170.20">
    <property type="entry name" value="TonB-dependent receptor, beta-barrel domain"/>
    <property type="match status" value="1"/>
</dbReference>
<dbReference type="Proteomes" id="UP000316665">
    <property type="component" value="Chromosome"/>
</dbReference>
<proteinExistence type="inferred from homology"/>
<evidence type="ECO:0000256" key="9">
    <source>
        <dbReference type="ARBA" id="ARBA00023136"/>
    </source>
</evidence>
<evidence type="ECO:0000259" key="15">
    <source>
        <dbReference type="Pfam" id="PF07715"/>
    </source>
</evidence>
<evidence type="ECO:0000256" key="13">
    <source>
        <dbReference type="SAM" id="SignalP"/>
    </source>
</evidence>
<evidence type="ECO:0000313" key="16">
    <source>
        <dbReference type="EMBL" id="QDG70124.1"/>
    </source>
</evidence>
<keyword evidence="3 11" id="KW-1134">Transmembrane beta strand</keyword>
<evidence type="ECO:0000256" key="3">
    <source>
        <dbReference type="ARBA" id="ARBA00022452"/>
    </source>
</evidence>
<dbReference type="RefSeq" id="WP_141169557.1">
    <property type="nucleotide sequence ID" value="NZ_CP041185.1"/>
</dbReference>
<dbReference type="SUPFAM" id="SSF56935">
    <property type="entry name" value="Porins"/>
    <property type="match status" value="1"/>
</dbReference>
<dbReference type="Pfam" id="PF07715">
    <property type="entry name" value="Plug"/>
    <property type="match status" value="1"/>
</dbReference>
<accession>A0A4Y6RCB5</accession>
<feature type="domain" description="TonB-dependent receptor plug" evidence="15">
    <location>
        <begin position="51"/>
        <end position="151"/>
    </location>
</feature>
<dbReference type="AlphaFoldDB" id="A0A4Y6RCB5"/>
<evidence type="ECO:0000256" key="1">
    <source>
        <dbReference type="ARBA" id="ARBA00004571"/>
    </source>
</evidence>
<dbReference type="Pfam" id="PF00593">
    <property type="entry name" value="TonB_dep_Rec_b-barrel"/>
    <property type="match status" value="1"/>
</dbReference>
<keyword evidence="8 12" id="KW-0798">TonB box</keyword>
<dbReference type="KEGG" id="jas:FJQ89_06585"/>
<keyword evidence="9 11" id="KW-0472">Membrane</keyword>
<comment type="subcellular location">
    <subcellularLocation>
        <location evidence="1 11">Cell outer membrane</location>
        <topology evidence="1 11">Multi-pass membrane protein</topology>
    </subcellularLocation>
</comment>
<evidence type="ECO:0000259" key="14">
    <source>
        <dbReference type="Pfam" id="PF00593"/>
    </source>
</evidence>
<dbReference type="PANTHER" id="PTHR32552">
    <property type="entry name" value="FERRICHROME IRON RECEPTOR-RELATED"/>
    <property type="match status" value="1"/>
</dbReference>
<keyword evidence="17" id="KW-1185">Reference proteome</keyword>
<dbReference type="EMBL" id="CP041185">
    <property type="protein sequence ID" value="QDG70124.1"/>
    <property type="molecule type" value="Genomic_DNA"/>
</dbReference>
<evidence type="ECO:0000256" key="12">
    <source>
        <dbReference type="RuleBase" id="RU003357"/>
    </source>
</evidence>
<evidence type="ECO:0000256" key="11">
    <source>
        <dbReference type="PROSITE-ProRule" id="PRU01360"/>
    </source>
</evidence>
<feature type="domain" description="TonB-dependent receptor-like beta-barrel" evidence="14">
    <location>
        <begin position="268"/>
        <end position="745"/>
    </location>
</feature>
<dbReference type="InterPro" id="IPR000531">
    <property type="entry name" value="Beta-barrel_TonB"/>
</dbReference>
<evidence type="ECO:0000256" key="2">
    <source>
        <dbReference type="ARBA" id="ARBA00022448"/>
    </source>
</evidence>
<evidence type="ECO:0000313" key="17">
    <source>
        <dbReference type="Proteomes" id="UP000316665"/>
    </source>
</evidence>
<keyword evidence="16" id="KW-0675">Receptor</keyword>
<evidence type="ECO:0000256" key="6">
    <source>
        <dbReference type="ARBA" id="ARBA00023004"/>
    </source>
</evidence>
<dbReference type="PROSITE" id="PS52016">
    <property type="entry name" value="TONB_DEPENDENT_REC_3"/>
    <property type="match status" value="1"/>
</dbReference>
<keyword evidence="2 11" id="KW-0813">Transport</keyword>
<dbReference type="PANTHER" id="PTHR32552:SF81">
    <property type="entry name" value="TONB-DEPENDENT OUTER MEMBRANE RECEPTOR"/>
    <property type="match status" value="1"/>
</dbReference>
<dbReference type="InterPro" id="IPR036942">
    <property type="entry name" value="Beta-barrel_TonB_sf"/>
</dbReference>
<dbReference type="InterPro" id="IPR012910">
    <property type="entry name" value="Plug_dom"/>
</dbReference>
<reference evidence="16 17" key="1">
    <citation type="submission" date="2019-06" db="EMBL/GenBank/DDBJ databases">
        <title>Complete genome sequence of Janthinobacterium sp. SNU WT3 isolated from diseased rainbow trout.</title>
        <authorList>
            <person name="Oh W.T."/>
            <person name="Park S.C."/>
        </authorList>
    </citation>
    <scope>NUCLEOTIDE SEQUENCE [LARGE SCALE GENOMIC DNA]</scope>
    <source>
        <strain evidence="16 17">SNU WT3</strain>
    </source>
</reference>
<evidence type="ECO:0000256" key="4">
    <source>
        <dbReference type="ARBA" id="ARBA00022496"/>
    </source>
</evidence>
<dbReference type="GO" id="GO:0009279">
    <property type="term" value="C:cell outer membrane"/>
    <property type="evidence" value="ECO:0007669"/>
    <property type="project" value="UniProtKB-SubCell"/>
</dbReference>
<dbReference type="OrthoDB" id="8538693at2"/>
<keyword evidence="5 11" id="KW-0812">Transmembrane</keyword>
<feature type="signal peptide" evidence="13">
    <location>
        <begin position="1"/>
        <end position="23"/>
    </location>
</feature>
<gene>
    <name evidence="16" type="ORF">FJQ89_06585</name>
</gene>
<keyword evidence="10 11" id="KW-0998">Cell outer membrane</keyword>
<evidence type="ECO:0000256" key="8">
    <source>
        <dbReference type="ARBA" id="ARBA00023077"/>
    </source>
</evidence>
<sequence length="781" mass="83442">MKFQLTPLSLACAMLMHAAGVHAQEAAAKAADTGTLEAVTITAQRRSEVLSKAPLAVSVVSQKALDAQGITSLTDIASSVPNMAVASNGFSMRGIGSNASFGGYSTVAVHVDGIYEPNYQVLSLGLYDVGRIEALRGPQGTVYGRNATVGVVNVITARPTARQQLFGDVSYGDHNDVTARAVVNVPVSETLLLRASVLRRTSDGDEPGRAVSSRYGEVDLSSVRLAAAWQLGDSLKWNVSLSKLEDKGTIAAVHSVAYNYFPDASIAAGTLGKRVTVPVDTNVGGIGGGGAGTNIRKDLAQTGLRSSLVWAVNDDWTVTYLAGLTKLVNNGVDLNSGIFSLYNKDNKTITRSHELNVNYESDRLKLVGGLYDYRDEQTGLYGVRIANALPAPLASVLPLGLAFAPGAGNLPSGYGNLDAAVRNNALKNTSRAAFGQATYSVSDVWRMTLGLRGTRDTALTDTDTQACLYGTMHALAANLPCGVPFGPAVNASGTTSSRNTSYKVTSEFDLSKTDMLYATVSTGYRGGGVTPNVATPYLTYKPETLTSFEAGWRGRLRGDTLGLNLTAFSMDYKDLQVSTIGKNLSGNNTVVTGNAATARVRGIEAELDWRVTRQDHLQGFLTLLDAKFGSVAPGIDNANAVDALYNNFAPTPINTAPLDNSGRRLPNAPKVSARLRYAHTVELGANGQWTPSIQTYWQSGSHSVIDSLSSTDPLLGYRKAYSKTDLNLDWQSQDRRWNVNAHVYNAEDRQVYTSNTQILALSIASYMPRRTFGLRVGYTFY</sequence>
<evidence type="ECO:0000256" key="10">
    <source>
        <dbReference type="ARBA" id="ARBA00023237"/>
    </source>
</evidence>
<organism evidence="16 17">
    <name type="scientific">Janthinobacterium tructae</name>
    <dbReference type="NCBI Taxonomy" id="2590869"/>
    <lineage>
        <taxon>Bacteria</taxon>
        <taxon>Pseudomonadati</taxon>
        <taxon>Pseudomonadota</taxon>
        <taxon>Betaproteobacteria</taxon>
        <taxon>Burkholderiales</taxon>
        <taxon>Oxalobacteraceae</taxon>
        <taxon>Janthinobacterium</taxon>
    </lineage>
</organism>
<keyword evidence="13" id="KW-0732">Signal</keyword>
<keyword evidence="7" id="KW-0406">Ion transport</keyword>
<evidence type="ECO:0000256" key="5">
    <source>
        <dbReference type="ARBA" id="ARBA00022692"/>
    </source>
</evidence>
<comment type="similarity">
    <text evidence="11 12">Belongs to the TonB-dependent receptor family.</text>
</comment>
<dbReference type="GO" id="GO:0006826">
    <property type="term" value="P:iron ion transport"/>
    <property type="evidence" value="ECO:0007669"/>
    <property type="project" value="UniProtKB-KW"/>
</dbReference>
<keyword evidence="6" id="KW-0408">Iron</keyword>
<evidence type="ECO:0000256" key="7">
    <source>
        <dbReference type="ARBA" id="ARBA00023065"/>
    </source>
</evidence>